<evidence type="ECO:0000256" key="9">
    <source>
        <dbReference type="PIRSR" id="PIRSR634016-1"/>
    </source>
</evidence>
<dbReference type="InterPro" id="IPR001930">
    <property type="entry name" value="Peptidase_M1"/>
</dbReference>
<feature type="site" description="Transition state stabilizer" evidence="11">
    <location>
        <position position="436"/>
    </location>
</feature>
<dbReference type="GO" id="GO:0043171">
    <property type="term" value="P:peptide catabolic process"/>
    <property type="evidence" value="ECO:0007669"/>
    <property type="project" value="TreeGrafter"/>
</dbReference>
<comment type="similarity">
    <text evidence="2 12">Belongs to the peptidase M1 family.</text>
</comment>
<dbReference type="GO" id="GO:0008270">
    <property type="term" value="F:zinc ion binding"/>
    <property type="evidence" value="ECO:0007669"/>
    <property type="project" value="UniProtKB-UniRule"/>
</dbReference>
<dbReference type="Pfam" id="PF17900">
    <property type="entry name" value="Peptidase_M1_N"/>
    <property type="match status" value="1"/>
</dbReference>
<feature type="binding site" evidence="10">
    <location>
        <position position="355"/>
    </location>
    <ligand>
        <name>Zn(2+)</name>
        <dbReference type="ChEBI" id="CHEBI:29105"/>
        <note>catalytic</note>
    </ligand>
</feature>
<keyword evidence="4 12" id="KW-0645">Protease</keyword>
<evidence type="ECO:0000256" key="10">
    <source>
        <dbReference type="PIRSR" id="PIRSR634016-3"/>
    </source>
</evidence>
<dbReference type="EC" id="3.4.11.-" evidence="12"/>
<evidence type="ECO:0000256" key="3">
    <source>
        <dbReference type="ARBA" id="ARBA00022438"/>
    </source>
</evidence>
<dbReference type="InterPro" id="IPR024571">
    <property type="entry name" value="ERAP1-like_C_dom"/>
</dbReference>
<evidence type="ECO:0000259" key="16">
    <source>
        <dbReference type="Pfam" id="PF17900"/>
    </source>
</evidence>
<dbReference type="Gene3D" id="1.10.390.10">
    <property type="entry name" value="Neutral Protease Domain 2"/>
    <property type="match status" value="1"/>
</dbReference>
<dbReference type="Proteomes" id="UP000027446">
    <property type="component" value="Unassembled WGS sequence"/>
</dbReference>
<dbReference type="EMBL" id="ARYH01000001">
    <property type="protein sequence ID" value="KCZ85380.1"/>
    <property type="molecule type" value="Genomic_DNA"/>
</dbReference>
<feature type="chain" id="PRO_5001660698" description="Aminopeptidase" evidence="13">
    <location>
        <begin position="22"/>
        <end position="911"/>
    </location>
</feature>
<dbReference type="InterPro" id="IPR034016">
    <property type="entry name" value="M1_APN-typ"/>
</dbReference>
<name>A0A069E523_9PROT</name>
<dbReference type="GO" id="GO:0042277">
    <property type="term" value="F:peptide binding"/>
    <property type="evidence" value="ECO:0007669"/>
    <property type="project" value="TreeGrafter"/>
</dbReference>
<dbReference type="SUPFAM" id="SSF55486">
    <property type="entry name" value="Metalloproteases ('zincins'), catalytic domain"/>
    <property type="match status" value="1"/>
</dbReference>
<keyword evidence="3 12" id="KW-0031">Aminopeptidase</keyword>
<dbReference type="PATRIC" id="fig|1280949.3.peg.1392"/>
<feature type="binding site" evidence="10">
    <location>
        <position position="374"/>
    </location>
    <ligand>
        <name>Zn(2+)</name>
        <dbReference type="ChEBI" id="CHEBI:29105"/>
        <note>catalytic</note>
    </ligand>
</feature>
<dbReference type="Pfam" id="PF11838">
    <property type="entry name" value="ERAP1_C"/>
    <property type="match status" value="1"/>
</dbReference>
<reference evidence="17 18" key="1">
    <citation type="journal article" date="2014" name="Antonie Van Leeuwenhoek">
        <title>Hyphomonas beringensis sp. nov. and Hyphomonas chukchiensis sp. nov., isolated from surface seawater of the Bering Sea and Chukchi Sea.</title>
        <authorList>
            <person name="Li C."/>
            <person name="Lai Q."/>
            <person name="Li G."/>
            <person name="Dong C."/>
            <person name="Wang J."/>
            <person name="Liao Y."/>
            <person name="Shao Z."/>
        </authorList>
    </citation>
    <scope>NUCLEOTIDE SEQUENCE [LARGE SCALE GENOMIC DNA]</scope>
    <source>
        <strain evidence="17 18">MHS-3</strain>
    </source>
</reference>
<dbReference type="AlphaFoldDB" id="A0A069E523"/>
<dbReference type="OrthoDB" id="100605at2"/>
<protein>
    <recommendedName>
        <fullName evidence="12">Aminopeptidase</fullName>
        <ecNumber evidence="12">3.4.11.-</ecNumber>
    </recommendedName>
</protein>
<keyword evidence="6 12" id="KW-0378">Hydrolase</keyword>
<feature type="domain" description="Aminopeptidase N-like N-terminal" evidence="16">
    <location>
        <begin position="60"/>
        <end position="238"/>
    </location>
</feature>
<feature type="signal peptide" evidence="13">
    <location>
        <begin position="1"/>
        <end position="21"/>
    </location>
</feature>
<evidence type="ECO:0000256" key="4">
    <source>
        <dbReference type="ARBA" id="ARBA00022670"/>
    </source>
</evidence>
<evidence type="ECO:0000313" key="18">
    <source>
        <dbReference type="Proteomes" id="UP000027446"/>
    </source>
</evidence>
<dbReference type="GO" id="GO:0016020">
    <property type="term" value="C:membrane"/>
    <property type="evidence" value="ECO:0007669"/>
    <property type="project" value="TreeGrafter"/>
</dbReference>
<feature type="active site" description="Proton acceptor" evidence="9">
    <location>
        <position position="352"/>
    </location>
</feature>
<sequence>MKSRFSSALLASAAAFVLVSACSTPTDTVASAAEPVATAAQAPVLQAEIPKGQLPTGVRPAAYRLDLVTDPYADTFTGYEEIDLNLDKPHSRIWLHALGPDVSAIKAVLPDGMEIAATFTPNETPDGVARVDFDAPLPAGEATLIAEYEAPYNHHLAGLYKVEQGGLPYLVTQFEDIDARRMFLSFDEPRFKTPYTLTVTAPAAMEVAANGAETEAEDLGDGMVRHHFATTRPIQSYLVALMVGPYDKVIGEPIPATDLRPEAVPLRGFAPAGKGEKLAAALDITDEMVEWQESYFDYPYPYGKLDLIAAADFAYGAMENAGAIVYRESALLIDDRTSLARRLAIYSTHAHELGHQWFGNLVTPAWWNDIWLNEAFATWISTKTMAAIEPDGDWTLGPILSSLEAMPTDSLLSTRQVRNPILTTGDIGDAFDSITYRKGGSVLNMFETYLGEETFRDGIRLHMRRFEDGVATTEDFMQSLADGSGQPDVASSFTSFISQPGIPFLDVDVTCSAATGGELTVTQSRYAPLGSRIDTEAQTWEIPFAARVHDASGDHVVRQILSDKTTTIALDACPDWVMPNAGGAGYWRFGTDADNAAALQANYASLSPAEQMMLLDSIGAGFDAGKLTAADLVASLETSAGGSAAAMYSSIDMIAPLKAMLDEDGKAQLANWIETTYGPVWTYLSERPATALSTSEHLLAPALWNLLLEDGNRADDRAEIAGRAKAYLGIGQDADPAALPAEDLYAAVAAGVENGDRDFYQGAIDFVRNSENQTERATILSAIAGEGTPEIVTDLFKLSLGDDISGNELYSIYNYSIANPKAQSTIWPMVKDNFENILAKIPVIRKPQTAKAAGAFCTADGVADAKSFFESKAGMIPGYERSLAQGVERGENCSALRANAAEQVQVIFAED</sequence>
<keyword evidence="5 10" id="KW-0479">Metal-binding</keyword>
<organism evidence="17 18">
    <name type="scientific">Hyphomonas adhaerens MHS-3</name>
    <dbReference type="NCBI Taxonomy" id="1280949"/>
    <lineage>
        <taxon>Bacteria</taxon>
        <taxon>Pseudomonadati</taxon>
        <taxon>Pseudomonadota</taxon>
        <taxon>Alphaproteobacteria</taxon>
        <taxon>Hyphomonadales</taxon>
        <taxon>Hyphomonadaceae</taxon>
        <taxon>Hyphomonas</taxon>
    </lineage>
</organism>
<evidence type="ECO:0000256" key="11">
    <source>
        <dbReference type="PIRSR" id="PIRSR634016-4"/>
    </source>
</evidence>
<dbReference type="Gene3D" id="1.25.50.20">
    <property type="match status" value="1"/>
</dbReference>
<evidence type="ECO:0000256" key="6">
    <source>
        <dbReference type="ARBA" id="ARBA00022801"/>
    </source>
</evidence>
<evidence type="ECO:0000256" key="8">
    <source>
        <dbReference type="ARBA" id="ARBA00023049"/>
    </source>
</evidence>
<keyword evidence="18" id="KW-1185">Reference proteome</keyword>
<dbReference type="InterPro" id="IPR045357">
    <property type="entry name" value="Aminopeptidase_N-like_N"/>
</dbReference>
<evidence type="ECO:0000256" key="1">
    <source>
        <dbReference type="ARBA" id="ARBA00000098"/>
    </source>
</evidence>
<dbReference type="eggNOG" id="COG0308">
    <property type="taxonomic scope" value="Bacteria"/>
</dbReference>
<accession>A0A069E523</accession>
<evidence type="ECO:0000256" key="2">
    <source>
        <dbReference type="ARBA" id="ARBA00010136"/>
    </source>
</evidence>
<dbReference type="PROSITE" id="PS51257">
    <property type="entry name" value="PROKAR_LIPOPROTEIN"/>
    <property type="match status" value="1"/>
</dbReference>
<dbReference type="GO" id="GO:0005615">
    <property type="term" value="C:extracellular space"/>
    <property type="evidence" value="ECO:0007669"/>
    <property type="project" value="TreeGrafter"/>
</dbReference>
<dbReference type="PANTHER" id="PTHR11533">
    <property type="entry name" value="PROTEASE M1 ZINC METALLOPROTEASE"/>
    <property type="match status" value="1"/>
</dbReference>
<dbReference type="InterPro" id="IPR014782">
    <property type="entry name" value="Peptidase_M1_dom"/>
</dbReference>
<dbReference type="STRING" id="1280949.HAD_06845"/>
<feature type="binding site" evidence="10">
    <location>
        <position position="351"/>
    </location>
    <ligand>
        <name>Zn(2+)</name>
        <dbReference type="ChEBI" id="CHEBI:29105"/>
        <note>catalytic</note>
    </ligand>
</feature>
<evidence type="ECO:0000256" key="12">
    <source>
        <dbReference type="RuleBase" id="RU364040"/>
    </source>
</evidence>
<evidence type="ECO:0000256" key="7">
    <source>
        <dbReference type="ARBA" id="ARBA00022833"/>
    </source>
</evidence>
<dbReference type="CDD" id="cd09601">
    <property type="entry name" value="M1_APN-Q_like"/>
    <property type="match status" value="1"/>
</dbReference>
<dbReference type="GO" id="GO:0070006">
    <property type="term" value="F:metalloaminopeptidase activity"/>
    <property type="evidence" value="ECO:0007669"/>
    <property type="project" value="TreeGrafter"/>
</dbReference>
<comment type="catalytic activity">
    <reaction evidence="1">
        <text>Release of an N-terminal amino acid, Xaa-|-Yaa- from a peptide, amide or arylamide. Xaa is preferably Ala, but may be most amino acids including Pro (slow action). When a terminal hydrophobic residue is followed by a prolyl residue, the two may be released as an intact Xaa-Pro dipeptide.</text>
        <dbReference type="EC" id="3.4.11.2"/>
    </reaction>
</comment>
<evidence type="ECO:0000259" key="15">
    <source>
        <dbReference type="Pfam" id="PF11838"/>
    </source>
</evidence>
<dbReference type="InterPro" id="IPR050344">
    <property type="entry name" value="Peptidase_M1_aminopeptidases"/>
</dbReference>
<dbReference type="SUPFAM" id="SSF63737">
    <property type="entry name" value="Leukotriene A4 hydrolase N-terminal domain"/>
    <property type="match status" value="1"/>
</dbReference>
<dbReference type="Gene3D" id="2.60.40.1730">
    <property type="entry name" value="tricorn interacting facor f3 domain"/>
    <property type="match status" value="1"/>
</dbReference>
<comment type="caution">
    <text evidence="17">The sequence shown here is derived from an EMBL/GenBank/DDBJ whole genome shotgun (WGS) entry which is preliminary data.</text>
</comment>
<dbReference type="InterPro" id="IPR027268">
    <property type="entry name" value="Peptidase_M4/M1_CTD_sf"/>
</dbReference>
<dbReference type="InterPro" id="IPR042097">
    <property type="entry name" value="Aminopeptidase_N-like_N_sf"/>
</dbReference>
<dbReference type="GO" id="GO:0016285">
    <property type="term" value="F:alanyl aminopeptidase activity"/>
    <property type="evidence" value="ECO:0007669"/>
    <property type="project" value="UniProtKB-EC"/>
</dbReference>
<dbReference type="GO" id="GO:0006508">
    <property type="term" value="P:proteolysis"/>
    <property type="evidence" value="ECO:0007669"/>
    <property type="project" value="UniProtKB-KW"/>
</dbReference>
<keyword evidence="8 12" id="KW-0482">Metalloprotease</keyword>
<dbReference type="Pfam" id="PF01433">
    <property type="entry name" value="Peptidase_M1"/>
    <property type="match status" value="1"/>
</dbReference>
<gene>
    <name evidence="17" type="ORF">HAD_06845</name>
</gene>
<evidence type="ECO:0000259" key="14">
    <source>
        <dbReference type="Pfam" id="PF01433"/>
    </source>
</evidence>
<keyword evidence="7 10" id="KW-0862">Zinc</keyword>
<comment type="cofactor">
    <cofactor evidence="10 12">
        <name>Zn(2+)</name>
        <dbReference type="ChEBI" id="CHEBI:29105"/>
    </cofactor>
    <text evidence="10 12">Binds 1 zinc ion per subunit.</text>
</comment>
<dbReference type="Gene3D" id="2.60.40.1910">
    <property type="match status" value="1"/>
</dbReference>
<dbReference type="PRINTS" id="PR00756">
    <property type="entry name" value="ALADIPTASE"/>
</dbReference>
<dbReference type="PANTHER" id="PTHR11533:SF174">
    <property type="entry name" value="PUROMYCIN-SENSITIVE AMINOPEPTIDASE-RELATED"/>
    <property type="match status" value="1"/>
</dbReference>
<evidence type="ECO:0000256" key="5">
    <source>
        <dbReference type="ARBA" id="ARBA00022723"/>
    </source>
</evidence>
<proteinExistence type="inferred from homology"/>
<keyword evidence="13" id="KW-0732">Signal</keyword>
<feature type="domain" description="ERAP1-like C-terminal" evidence="15">
    <location>
        <begin position="576"/>
        <end position="889"/>
    </location>
</feature>
<evidence type="ECO:0000313" key="17">
    <source>
        <dbReference type="EMBL" id="KCZ85380.1"/>
    </source>
</evidence>
<feature type="domain" description="Peptidase M1 membrane alanine aminopeptidase" evidence="14">
    <location>
        <begin position="281"/>
        <end position="490"/>
    </location>
</feature>
<dbReference type="FunFam" id="1.10.390.10:FF:000006">
    <property type="entry name" value="Puromycin-sensitive aminopeptidase"/>
    <property type="match status" value="1"/>
</dbReference>
<dbReference type="RefSeq" id="WP_035570156.1">
    <property type="nucleotide sequence ID" value="NZ_ARYH01000001.1"/>
</dbReference>
<evidence type="ECO:0000256" key="13">
    <source>
        <dbReference type="SAM" id="SignalP"/>
    </source>
</evidence>
<dbReference type="GO" id="GO:0005737">
    <property type="term" value="C:cytoplasm"/>
    <property type="evidence" value="ECO:0007669"/>
    <property type="project" value="TreeGrafter"/>
</dbReference>